<evidence type="ECO:0000259" key="8">
    <source>
        <dbReference type="Pfam" id="PF01370"/>
    </source>
</evidence>
<dbReference type="GO" id="GO:0005774">
    <property type="term" value="C:vacuolar membrane"/>
    <property type="evidence" value="ECO:0007669"/>
    <property type="project" value="TreeGrafter"/>
</dbReference>
<evidence type="ECO:0000256" key="6">
    <source>
        <dbReference type="SAM" id="MobiDB-lite"/>
    </source>
</evidence>
<feature type="compositionally biased region" description="Polar residues" evidence="6">
    <location>
        <begin position="424"/>
        <end position="434"/>
    </location>
</feature>
<feature type="transmembrane region" description="Helical" evidence="7">
    <location>
        <begin position="805"/>
        <end position="829"/>
    </location>
</feature>
<dbReference type="GO" id="GO:0015179">
    <property type="term" value="F:L-amino acid transmembrane transporter activity"/>
    <property type="evidence" value="ECO:0007669"/>
    <property type="project" value="TreeGrafter"/>
</dbReference>
<protein>
    <submittedName>
        <fullName evidence="10">Amino acid transporter</fullName>
    </submittedName>
</protein>
<feature type="region of interest" description="Disordered" evidence="6">
    <location>
        <begin position="550"/>
        <end position="569"/>
    </location>
</feature>
<dbReference type="OrthoDB" id="1684102at2759"/>
<gene>
    <name evidence="10" type="ORF">PNOK_0779000</name>
</gene>
<evidence type="ECO:0000256" key="5">
    <source>
        <dbReference type="ARBA" id="ARBA00023136"/>
    </source>
</evidence>
<proteinExistence type="inferred from homology"/>
<sequence length="1021" mass="111059">MKLAVTGCNGRVGRRVVLHALDEGHQVVGIDINDPSSFIEDVDARRITASEAFSFEKADLKDYDQALQVLQGCDGVAHLAAYPNPGDYVWQTHNSNVVISWNILRAAAELGIKRIAQASTCNVVRMVYSKAGAKPDYFPIDEDHPCEPDEPYGLSKVIAELQADTIVRGYPNTRIASLRLHWAVPNRESAKRDDPVRRRNDLWGWVHHDSAAEAFLLAITAHHDQKGWTGHEAFFICAPDTADERDSMELYQTFWSHVPIREGYRLEGNAGFFDCSKAKRLLVRYLTIASETFNNADDDFASGSPGPGFGFGTPGRSGVQRQGTPSTPPIANIPPRIAFDGSPRNVGGFPGSFGAQSRTPQTGGSSTPTGVPLGESPLQGRVALDDVTDEEMARVLRRHLVPRRVGDGDETPTGGISRSRRTSDSGPAASTPQRHQQEASETFPIPYDAPGGDITHPIYKWEVDKRRQAARTRALSYSPPASDPIHPSFEHIHEPGGFRRNYVIQRANEQGVQEPAVSNNFIEFLYLFGHFAGEDLEEDEDDSTLLARDHEAAEGSSETEPLLSESVMSKRSLSRARRAARRNNVESHGDATVTQAVLMLLKSFVGTGVLFLGKAFFNGGILFSSLTMTGIALISLYSFLLLVKTKDVVPGSYGDIGGALYGPWMRYAILSAIAVSQLGFVAAYTIFVSEGLQAFVSAVTNCLKLIPVQYFILMQLIVFLPLALIRNIAKLSAFALVADVFILSGLLYIFGTEISVIANRGIAKVELFNPKDFPLLIGTAVFSFEGVGLVIPISDSMREPRKFPAVLTGVMLFLIVLFGGAGVLAYLAFGSEVQTVVITNLDSKSKFVQAVQLLYSLAILLSVPLQLFPAVRIMENGLFTRSGKSNPKVKWMKNGLRFAIVMFCAGVSWAGASDLDKFVALVGSFACVPLCYVYPAMLHYKACARTLRSKVADILLMIFGSIAAIYTTYQTIALMAAAQPEGKPGLAFSVVLGLSAPIGCCEVDGTVIAAHLSILSYEKEP</sequence>
<dbReference type="Pfam" id="PF01490">
    <property type="entry name" value="Aa_trans"/>
    <property type="match status" value="1"/>
</dbReference>
<feature type="transmembrane region" description="Helical" evidence="7">
    <location>
        <begin position="849"/>
        <end position="874"/>
    </location>
</feature>
<evidence type="ECO:0000256" key="3">
    <source>
        <dbReference type="ARBA" id="ARBA00022692"/>
    </source>
</evidence>
<evidence type="ECO:0000313" key="11">
    <source>
        <dbReference type="Proteomes" id="UP000217199"/>
    </source>
</evidence>
<dbReference type="InterPro" id="IPR036291">
    <property type="entry name" value="NAD(P)-bd_dom_sf"/>
</dbReference>
<dbReference type="EMBL" id="NBII01000008">
    <property type="protein sequence ID" value="PAV16170.1"/>
    <property type="molecule type" value="Genomic_DNA"/>
</dbReference>
<dbReference type="STRING" id="2282107.A0A286U9C4"/>
<comment type="subcellular location">
    <subcellularLocation>
        <location evidence="1">Membrane</location>
        <topology evidence="1">Multi-pass membrane protein</topology>
    </subcellularLocation>
</comment>
<dbReference type="InParanoid" id="A0A286U9C4"/>
<feature type="compositionally biased region" description="Low complexity" evidence="6">
    <location>
        <begin position="357"/>
        <end position="374"/>
    </location>
</feature>
<dbReference type="PANTHER" id="PTHR22950">
    <property type="entry name" value="AMINO ACID TRANSPORTER"/>
    <property type="match status" value="1"/>
</dbReference>
<feature type="domain" description="Amino acid transporter transmembrane" evidence="9">
    <location>
        <begin position="591"/>
        <end position="972"/>
    </location>
</feature>
<dbReference type="InterPro" id="IPR013057">
    <property type="entry name" value="AA_transpt_TM"/>
</dbReference>
<evidence type="ECO:0000313" key="10">
    <source>
        <dbReference type="EMBL" id="PAV16170.1"/>
    </source>
</evidence>
<name>A0A286U9C4_9AGAM</name>
<dbReference type="InterPro" id="IPR001509">
    <property type="entry name" value="Epimerase_deHydtase"/>
</dbReference>
<comment type="similarity">
    <text evidence="2">Belongs to the amino acid/polyamine transporter 2 family.</text>
</comment>
<evidence type="ECO:0000256" key="7">
    <source>
        <dbReference type="SAM" id="Phobius"/>
    </source>
</evidence>
<dbReference type="PANTHER" id="PTHR22950:SF666">
    <property type="entry name" value="VACUOLAR AMINO ACID TRANSPORTER 4"/>
    <property type="match status" value="1"/>
</dbReference>
<keyword evidence="3 7" id="KW-0812">Transmembrane</keyword>
<dbReference type="Pfam" id="PF01370">
    <property type="entry name" value="Epimerase"/>
    <property type="match status" value="1"/>
</dbReference>
<keyword evidence="11" id="KW-1185">Reference proteome</keyword>
<keyword evidence="4 7" id="KW-1133">Transmembrane helix</keyword>
<accession>A0A286U9C4</accession>
<feature type="transmembrane region" description="Helical" evidence="7">
    <location>
        <begin position="707"/>
        <end position="724"/>
    </location>
</feature>
<evidence type="ECO:0000259" key="9">
    <source>
        <dbReference type="Pfam" id="PF01490"/>
    </source>
</evidence>
<feature type="transmembrane region" description="Helical" evidence="7">
    <location>
        <begin position="731"/>
        <end position="750"/>
    </location>
</feature>
<reference evidence="10 11" key="1">
    <citation type="journal article" date="2017" name="Mol. Ecol.">
        <title>Comparative and population genomic landscape of Phellinus noxius: A hypervariable fungus causing root rot in trees.</title>
        <authorList>
            <person name="Chung C.L."/>
            <person name="Lee T.J."/>
            <person name="Akiba M."/>
            <person name="Lee H.H."/>
            <person name="Kuo T.H."/>
            <person name="Liu D."/>
            <person name="Ke H.M."/>
            <person name="Yokoi T."/>
            <person name="Roa M.B."/>
            <person name="Lu M.J."/>
            <person name="Chang Y.Y."/>
            <person name="Ann P.J."/>
            <person name="Tsai J.N."/>
            <person name="Chen C.Y."/>
            <person name="Tzean S.S."/>
            <person name="Ota Y."/>
            <person name="Hattori T."/>
            <person name="Sahashi N."/>
            <person name="Liou R.F."/>
            <person name="Kikuchi T."/>
            <person name="Tsai I.J."/>
        </authorList>
    </citation>
    <scope>NUCLEOTIDE SEQUENCE [LARGE SCALE GENOMIC DNA]</scope>
    <source>
        <strain evidence="10 11">FFPRI411160</strain>
    </source>
</reference>
<evidence type="ECO:0000256" key="1">
    <source>
        <dbReference type="ARBA" id="ARBA00004141"/>
    </source>
</evidence>
<feature type="domain" description="NAD-dependent epimerase/dehydratase" evidence="8">
    <location>
        <begin position="4"/>
        <end position="180"/>
    </location>
</feature>
<feature type="transmembrane region" description="Helical" evidence="7">
    <location>
        <begin position="951"/>
        <end position="969"/>
    </location>
</feature>
<comment type="caution">
    <text evidence="10">The sequence shown here is derived from an EMBL/GenBank/DDBJ whole genome shotgun (WGS) entry which is preliminary data.</text>
</comment>
<evidence type="ECO:0000256" key="4">
    <source>
        <dbReference type="ARBA" id="ARBA00022989"/>
    </source>
</evidence>
<dbReference type="Gene3D" id="3.40.50.720">
    <property type="entry name" value="NAD(P)-binding Rossmann-like Domain"/>
    <property type="match status" value="1"/>
</dbReference>
<feature type="transmembrane region" description="Helical" evidence="7">
    <location>
        <begin position="895"/>
        <end position="912"/>
    </location>
</feature>
<organism evidence="10 11">
    <name type="scientific">Pyrrhoderma noxium</name>
    <dbReference type="NCBI Taxonomy" id="2282107"/>
    <lineage>
        <taxon>Eukaryota</taxon>
        <taxon>Fungi</taxon>
        <taxon>Dikarya</taxon>
        <taxon>Basidiomycota</taxon>
        <taxon>Agaricomycotina</taxon>
        <taxon>Agaricomycetes</taxon>
        <taxon>Hymenochaetales</taxon>
        <taxon>Hymenochaetaceae</taxon>
        <taxon>Pyrrhoderma</taxon>
    </lineage>
</organism>
<feature type="transmembrane region" description="Helical" evidence="7">
    <location>
        <begin position="773"/>
        <end position="793"/>
    </location>
</feature>
<feature type="region of interest" description="Disordered" evidence="6">
    <location>
        <begin position="398"/>
        <end position="451"/>
    </location>
</feature>
<dbReference type="SUPFAM" id="SSF51735">
    <property type="entry name" value="NAD(P)-binding Rossmann-fold domains"/>
    <property type="match status" value="1"/>
</dbReference>
<dbReference type="FunCoup" id="A0A286U9C4">
    <property type="interactions" value="56"/>
</dbReference>
<feature type="region of interest" description="Disordered" evidence="6">
    <location>
        <begin position="314"/>
        <end position="379"/>
    </location>
</feature>
<dbReference type="AlphaFoldDB" id="A0A286U9C4"/>
<feature type="transmembrane region" description="Helical" evidence="7">
    <location>
        <begin position="918"/>
        <end position="939"/>
    </location>
</feature>
<keyword evidence="5 7" id="KW-0472">Membrane</keyword>
<feature type="transmembrane region" description="Helical" evidence="7">
    <location>
        <begin position="664"/>
        <end position="687"/>
    </location>
</feature>
<feature type="transmembrane region" description="Helical" evidence="7">
    <location>
        <begin position="621"/>
        <end position="643"/>
    </location>
</feature>
<evidence type="ECO:0000256" key="2">
    <source>
        <dbReference type="ARBA" id="ARBA00008066"/>
    </source>
</evidence>
<dbReference type="Proteomes" id="UP000217199">
    <property type="component" value="Unassembled WGS sequence"/>
</dbReference>